<gene>
    <name evidence="1" type="ORF">EVAR_44295_1</name>
</gene>
<name>A0A4C1WT61_EUMVA</name>
<evidence type="ECO:0000313" key="2">
    <source>
        <dbReference type="Proteomes" id="UP000299102"/>
    </source>
</evidence>
<evidence type="ECO:0000313" key="1">
    <source>
        <dbReference type="EMBL" id="GBP53294.1"/>
    </source>
</evidence>
<dbReference type="Proteomes" id="UP000299102">
    <property type="component" value="Unassembled WGS sequence"/>
</dbReference>
<sequence>MRRRRPPRSNETWRCNAAGGVIVASFVFNIARFEDLVFNPRPPSQQSVVVARWSRARLTGERSRFDLESGA</sequence>
<protein>
    <submittedName>
        <fullName evidence="1">Uncharacterized protein</fullName>
    </submittedName>
</protein>
<dbReference type="EMBL" id="BGZK01000620">
    <property type="protein sequence ID" value="GBP53294.1"/>
    <property type="molecule type" value="Genomic_DNA"/>
</dbReference>
<keyword evidence="2" id="KW-1185">Reference proteome</keyword>
<accession>A0A4C1WT61</accession>
<comment type="caution">
    <text evidence="1">The sequence shown here is derived from an EMBL/GenBank/DDBJ whole genome shotgun (WGS) entry which is preliminary data.</text>
</comment>
<reference evidence="1 2" key="1">
    <citation type="journal article" date="2019" name="Commun. Biol.">
        <title>The bagworm genome reveals a unique fibroin gene that provides high tensile strength.</title>
        <authorList>
            <person name="Kono N."/>
            <person name="Nakamura H."/>
            <person name="Ohtoshi R."/>
            <person name="Tomita M."/>
            <person name="Numata K."/>
            <person name="Arakawa K."/>
        </authorList>
    </citation>
    <scope>NUCLEOTIDE SEQUENCE [LARGE SCALE GENOMIC DNA]</scope>
</reference>
<dbReference type="AlphaFoldDB" id="A0A4C1WT61"/>
<proteinExistence type="predicted"/>
<organism evidence="1 2">
    <name type="scientific">Eumeta variegata</name>
    <name type="common">Bagworm moth</name>
    <name type="synonym">Eumeta japonica</name>
    <dbReference type="NCBI Taxonomy" id="151549"/>
    <lineage>
        <taxon>Eukaryota</taxon>
        <taxon>Metazoa</taxon>
        <taxon>Ecdysozoa</taxon>
        <taxon>Arthropoda</taxon>
        <taxon>Hexapoda</taxon>
        <taxon>Insecta</taxon>
        <taxon>Pterygota</taxon>
        <taxon>Neoptera</taxon>
        <taxon>Endopterygota</taxon>
        <taxon>Lepidoptera</taxon>
        <taxon>Glossata</taxon>
        <taxon>Ditrysia</taxon>
        <taxon>Tineoidea</taxon>
        <taxon>Psychidae</taxon>
        <taxon>Oiketicinae</taxon>
        <taxon>Eumeta</taxon>
    </lineage>
</organism>